<reference evidence="1 2" key="1">
    <citation type="submission" date="2019-03" db="EMBL/GenBank/DDBJ databases">
        <title>Genomic Encyclopedia of Type Strains, Phase IV (KMG-IV): sequencing the most valuable type-strain genomes for metagenomic binning, comparative biology and taxonomic classification.</title>
        <authorList>
            <person name="Goeker M."/>
        </authorList>
    </citation>
    <scope>NUCLEOTIDE SEQUENCE [LARGE SCALE GENOMIC DNA]</scope>
    <source>
        <strain evidence="1 2">DSM 100048</strain>
    </source>
</reference>
<protein>
    <recommendedName>
        <fullName evidence="3">DUF2218 domain-containing protein</fullName>
    </recommendedName>
</protein>
<dbReference type="EMBL" id="SMBX01000005">
    <property type="protein sequence ID" value="TCU98530.1"/>
    <property type="molecule type" value="Genomic_DNA"/>
</dbReference>
<evidence type="ECO:0000313" key="2">
    <source>
        <dbReference type="Proteomes" id="UP000294692"/>
    </source>
</evidence>
<evidence type="ECO:0000313" key="1">
    <source>
        <dbReference type="EMBL" id="TCU98530.1"/>
    </source>
</evidence>
<comment type="caution">
    <text evidence="1">The sequence shown here is derived from an EMBL/GenBank/DDBJ whole genome shotgun (WGS) entry which is preliminary data.</text>
</comment>
<dbReference type="AlphaFoldDB" id="A0A4R3V487"/>
<accession>A0A4R3V487</accession>
<proteinExistence type="predicted"/>
<dbReference type="InterPro" id="IPR014543">
    <property type="entry name" value="UCP028291"/>
</dbReference>
<dbReference type="Gene3D" id="3.30.310.50">
    <property type="entry name" value="Alpha-D-phosphohexomutase, C-terminal domain"/>
    <property type="match status" value="1"/>
</dbReference>
<dbReference type="Proteomes" id="UP000294692">
    <property type="component" value="Unassembled WGS sequence"/>
</dbReference>
<evidence type="ECO:0008006" key="3">
    <source>
        <dbReference type="Google" id="ProtNLM"/>
    </source>
</evidence>
<gene>
    <name evidence="1" type="ORF">EV686_105231</name>
</gene>
<keyword evidence="2" id="KW-1185">Reference proteome</keyword>
<organism evidence="1 2">
    <name type="scientific">Paracandidimonas soli</name>
    <dbReference type="NCBI Taxonomy" id="1917182"/>
    <lineage>
        <taxon>Bacteria</taxon>
        <taxon>Pseudomonadati</taxon>
        <taxon>Pseudomonadota</taxon>
        <taxon>Betaproteobacteria</taxon>
        <taxon>Burkholderiales</taxon>
        <taxon>Alcaligenaceae</taxon>
        <taxon>Paracandidimonas</taxon>
    </lineage>
</organism>
<name>A0A4R3V487_9BURK</name>
<dbReference type="RefSeq" id="WP_165972587.1">
    <property type="nucleotide sequence ID" value="NZ_JBEBWM010000031.1"/>
</dbReference>
<dbReference type="Pfam" id="PF09981">
    <property type="entry name" value="DUF2218"/>
    <property type="match status" value="1"/>
</dbReference>
<sequence>MPQSIARYITNEPARLILRLCKHWGHRFEVSFDDSQGEVWFDPVRCRMRVVDDGLDVVLEGPDTEGVRRMAPIFDNHIRRMNREPLSEPAWEHKDD</sequence>